<dbReference type="Pfam" id="PF00920">
    <property type="entry name" value="ILVD_EDD_N"/>
    <property type="match status" value="1"/>
</dbReference>
<dbReference type="Proteomes" id="UP000433577">
    <property type="component" value="Chromosome 3"/>
</dbReference>
<comment type="similarity">
    <text evidence="1">Belongs to the IlvD/Edd family.</text>
</comment>
<dbReference type="GO" id="GO:0046872">
    <property type="term" value="F:metal ion binding"/>
    <property type="evidence" value="ECO:0007669"/>
    <property type="project" value="UniProtKB-KW"/>
</dbReference>
<feature type="domain" description="Dihydroxy-acid/6-phosphogluconate dehydratase C-terminal" evidence="8">
    <location>
        <begin position="376"/>
        <end position="570"/>
    </location>
</feature>
<feature type="compositionally biased region" description="Polar residues" evidence="6">
    <location>
        <begin position="1"/>
        <end position="17"/>
    </location>
</feature>
<proteinExistence type="inferred from homology"/>
<dbReference type="KEGG" id="pacs:FAZ98_26425"/>
<evidence type="ECO:0000259" key="8">
    <source>
        <dbReference type="Pfam" id="PF24877"/>
    </source>
</evidence>
<dbReference type="InterPro" id="IPR042096">
    <property type="entry name" value="Dihydro-acid_dehy_C"/>
</dbReference>
<keyword evidence="3" id="KW-0408">Iron</keyword>
<dbReference type="OrthoDB" id="9807077at2"/>
<evidence type="ECO:0000256" key="6">
    <source>
        <dbReference type="SAM" id="MobiDB-lite"/>
    </source>
</evidence>
<dbReference type="Pfam" id="PF24877">
    <property type="entry name" value="ILV_EDD_C"/>
    <property type="match status" value="1"/>
</dbReference>
<accession>A0A7Z2GNZ3</accession>
<dbReference type="InterPro" id="IPR000581">
    <property type="entry name" value="ILV_EDD_N"/>
</dbReference>
<dbReference type="GO" id="GO:0004160">
    <property type="term" value="F:dihydroxy-acid dehydratase activity"/>
    <property type="evidence" value="ECO:0007669"/>
    <property type="project" value="UniProtKB-EC"/>
</dbReference>
<dbReference type="GO" id="GO:0051536">
    <property type="term" value="F:iron-sulfur cluster binding"/>
    <property type="evidence" value="ECO:0007669"/>
    <property type="project" value="UniProtKB-KW"/>
</dbReference>
<dbReference type="InterPro" id="IPR052352">
    <property type="entry name" value="Sugar_Degrad_Dehydratases"/>
</dbReference>
<gene>
    <name evidence="9" type="ORF">FAZ98_26425</name>
</gene>
<dbReference type="InterPro" id="IPR037237">
    <property type="entry name" value="IlvD/EDD_N"/>
</dbReference>
<evidence type="ECO:0000256" key="1">
    <source>
        <dbReference type="ARBA" id="ARBA00006486"/>
    </source>
</evidence>
<dbReference type="EC" id="4.2.1.9" evidence="9"/>
<evidence type="ECO:0000256" key="4">
    <source>
        <dbReference type="ARBA" id="ARBA00023014"/>
    </source>
</evidence>
<dbReference type="EMBL" id="CP046915">
    <property type="protein sequence ID" value="QGZ65307.1"/>
    <property type="molecule type" value="Genomic_DNA"/>
</dbReference>
<keyword evidence="4" id="KW-0411">Iron-sulfur</keyword>
<dbReference type="AlphaFoldDB" id="A0A7Z2GNZ3"/>
<dbReference type="InterPro" id="IPR020558">
    <property type="entry name" value="DiOHA_6PGluconate_deHydtase_CS"/>
</dbReference>
<dbReference type="SUPFAM" id="SSF52016">
    <property type="entry name" value="LeuD/IlvD-like"/>
    <property type="match status" value="1"/>
</dbReference>
<sequence length="578" mass="62299">MTGKNTKASRTKANSPDTPHGFARGLTNYGDRDFSVYLRRTFASSMGYSRDMLDRPIVGIAHSASGFNNCHRHFPELIEAVKRGVLAAGGLPVEFPTISLGETFLAPTSLKFRNLMSMDVEEMTRAQPMDAVVLLGGCDKTVPAQLMGAASANIPAVQLVAGPMSTSRHRGERLGACTDCRRFWAKFRAAEIDAQEIDAVERRLASTAGTCAVMGTASTMAILAETLGMMPANSAACPAVDADRLRMAEETGRVAFDLVANPVRPSDIITAQSVENALRVLLAIGGSTNAVIHLTAIAGRLGIRVDLQHLNALSETTPVLVDLKPTGRFYMEDLYAAGGVPAILRELKPLLHLECRTVTGETLGERLDAVSWIDHEIVHRFSEPVRETGGLVALFGNLAPRGAILKRSAADPALFEKEGRAVVFTSLEDLANRIDSDTLDVTPDDFLVLQNAGPASEAAMPEAGYLPIPAKLARAGVKDMVRLSDARMSGTAYGTIVLHIAPDAASGGPLALVRNGDRIRLSVAKRLLELMVTEAELTRRRTENSLRINQPTRGYAKLYAREILQADEGCDFRFLKPE</sequence>
<organism evidence="9 10">
    <name type="scientific">Paraburkholderia acidisoli</name>
    <dbReference type="NCBI Taxonomy" id="2571748"/>
    <lineage>
        <taxon>Bacteria</taxon>
        <taxon>Pseudomonadati</taxon>
        <taxon>Pseudomonadota</taxon>
        <taxon>Betaproteobacteria</taxon>
        <taxon>Burkholderiales</taxon>
        <taxon>Burkholderiaceae</taxon>
        <taxon>Paraburkholderia</taxon>
    </lineage>
</organism>
<evidence type="ECO:0000313" key="9">
    <source>
        <dbReference type="EMBL" id="QGZ65307.1"/>
    </source>
</evidence>
<evidence type="ECO:0000256" key="5">
    <source>
        <dbReference type="ARBA" id="ARBA00023239"/>
    </source>
</evidence>
<feature type="domain" description="Dihydroxy-acid/6-phosphogluconate dehydratase N-terminal" evidence="7">
    <location>
        <begin position="55"/>
        <end position="365"/>
    </location>
</feature>
<evidence type="ECO:0000259" key="7">
    <source>
        <dbReference type="Pfam" id="PF00920"/>
    </source>
</evidence>
<evidence type="ECO:0000313" key="10">
    <source>
        <dbReference type="Proteomes" id="UP000433577"/>
    </source>
</evidence>
<keyword evidence="2" id="KW-0479">Metal-binding</keyword>
<reference evidence="9 10" key="1">
    <citation type="submission" date="2019-12" db="EMBL/GenBank/DDBJ databases">
        <title>Paraburkholderia acidiphila 7Q-K02 sp. nov and Paraburkholderia acidisoli DHF22 sp. nov., two strains isolated from forest soil.</title>
        <authorList>
            <person name="Gao Z."/>
            <person name="Qiu L."/>
        </authorList>
    </citation>
    <scope>NUCLEOTIDE SEQUENCE [LARGE SCALE GENOMIC DNA]</scope>
    <source>
        <strain evidence="9 10">DHF22</strain>
    </source>
</reference>
<dbReference type="Gene3D" id="3.50.30.80">
    <property type="entry name" value="IlvD/EDD C-terminal domain-like"/>
    <property type="match status" value="1"/>
</dbReference>
<keyword evidence="5 9" id="KW-0456">Lyase</keyword>
<name>A0A7Z2GNZ3_9BURK</name>
<dbReference type="InterPro" id="IPR056740">
    <property type="entry name" value="ILV_EDD_C"/>
</dbReference>
<dbReference type="RefSeq" id="WP_158955611.1">
    <property type="nucleotide sequence ID" value="NZ_CP046915.1"/>
</dbReference>
<dbReference type="PANTHER" id="PTHR43183">
    <property type="entry name" value="HYPOTHETICAL DIHYDROXYACID DEHYDRATASE (EUROFUNG)-RELATED"/>
    <property type="match status" value="1"/>
</dbReference>
<dbReference type="PANTHER" id="PTHR43183:SF1">
    <property type="entry name" value="HYPOTHETICAL DIHYDROXY-ACID DEHYDRATASE (EUROFUNG)-RELATED"/>
    <property type="match status" value="1"/>
</dbReference>
<protein>
    <submittedName>
        <fullName evidence="9">Dihydroxy-acid dehydratase</fullName>
        <ecNumber evidence="9">4.2.1.9</ecNumber>
    </submittedName>
</protein>
<dbReference type="NCBIfam" id="NF004784">
    <property type="entry name" value="PRK06131.1"/>
    <property type="match status" value="1"/>
</dbReference>
<evidence type="ECO:0000256" key="2">
    <source>
        <dbReference type="ARBA" id="ARBA00022723"/>
    </source>
</evidence>
<evidence type="ECO:0000256" key="3">
    <source>
        <dbReference type="ARBA" id="ARBA00023004"/>
    </source>
</evidence>
<dbReference type="PROSITE" id="PS00886">
    <property type="entry name" value="ILVD_EDD_1"/>
    <property type="match status" value="1"/>
</dbReference>
<keyword evidence="10" id="KW-1185">Reference proteome</keyword>
<feature type="region of interest" description="Disordered" evidence="6">
    <location>
        <begin position="1"/>
        <end position="24"/>
    </location>
</feature>
<dbReference type="SUPFAM" id="SSF143975">
    <property type="entry name" value="IlvD/EDD N-terminal domain-like"/>
    <property type="match status" value="1"/>
</dbReference>